<dbReference type="InterPro" id="IPR036942">
    <property type="entry name" value="Beta-barrel_TonB_sf"/>
</dbReference>
<dbReference type="STRING" id="1280947.HY30_09250"/>
<dbReference type="Pfam" id="PF07715">
    <property type="entry name" value="Plug"/>
    <property type="match status" value="1"/>
</dbReference>
<feature type="domain" description="TonB-dependent receptor-like beta-barrel" evidence="6">
    <location>
        <begin position="484"/>
        <end position="769"/>
    </location>
</feature>
<gene>
    <name evidence="8" type="ORF">HY30_09250</name>
</gene>
<keyword evidence="3" id="KW-0998">Cell outer membrane</keyword>
<dbReference type="Gene3D" id="2.170.130.10">
    <property type="entry name" value="TonB-dependent receptor, plug domain"/>
    <property type="match status" value="1"/>
</dbReference>
<keyword evidence="9" id="KW-1185">Reference proteome</keyword>
<evidence type="ECO:0000256" key="4">
    <source>
        <dbReference type="RuleBase" id="RU003357"/>
    </source>
</evidence>
<dbReference type="PANTHER" id="PTHR40980:SF5">
    <property type="entry name" value="TONB-DEPENDENT RECEPTOR"/>
    <property type="match status" value="1"/>
</dbReference>
<proteinExistence type="inferred from homology"/>
<dbReference type="PANTHER" id="PTHR40980">
    <property type="entry name" value="PLUG DOMAIN-CONTAINING PROTEIN"/>
    <property type="match status" value="1"/>
</dbReference>
<evidence type="ECO:0000256" key="2">
    <source>
        <dbReference type="ARBA" id="ARBA00023136"/>
    </source>
</evidence>
<dbReference type="InterPro" id="IPR012910">
    <property type="entry name" value="Plug_dom"/>
</dbReference>
<dbReference type="PATRIC" id="fig|1280947.3.peg.3300"/>
<evidence type="ECO:0000256" key="3">
    <source>
        <dbReference type="ARBA" id="ARBA00023237"/>
    </source>
</evidence>
<dbReference type="Pfam" id="PF00593">
    <property type="entry name" value="TonB_dep_Rec_b-barrel"/>
    <property type="match status" value="1"/>
</dbReference>
<dbReference type="InterPro" id="IPR000531">
    <property type="entry name" value="Beta-barrel_TonB"/>
</dbReference>
<feature type="chain" id="PRO_5001614045" description="TonB-dependent receptor" evidence="5">
    <location>
        <begin position="27"/>
        <end position="868"/>
    </location>
</feature>
<dbReference type="eggNOG" id="COG1629">
    <property type="taxonomic scope" value="Bacteria"/>
</dbReference>
<keyword evidence="2 4" id="KW-0472">Membrane</keyword>
<sequence length="868" mass="94917">MSNIPVRYKWLLSTAIALALVPLAVAQETGSANDAPEDSRTLQTVVVRGQFIPEPQRETSQVATFLSTEDLTRQGDSNAALALTRLSGLSIVSGKFAYVRGLGDRYSSALLNGSPLPSPEPLRRTVPLDLFPASVLSGAAVQKTYSANYPGEFGGGVIDLQTLRQPAENFLTIKAGVSANTETTGSDGLYVRGGDLDWSGYDDGLRDIPGPLGALLASGERLNDQTPAQIELIGESLVNSPLSVIQQGKMNPNPSGSVEGGLILDKGQYDIGLIGVVGFDSEWKVKDATRQFVEGGVLGSDQRQQTTTYDATLNALGSGSIGWGDNEIQATLFYVHTTTKQAEITTGTDFNAPGSSGQIYDESSGWFERELSFFQLRGDHKVNGIDLSWRGAYAISTRDAPYDRSLRRTPDADGVPLYSTANNYGILFSNLEDKIGSFGADASYTVDIGDARELVMSGGFDVASTDRSYDFLSLRFVGGNAIPLDVQQARPDYLFSPDNIGPGRFVLQEITTPNDSYSAGLDVNALYVQTDLDILDFVRGTVGFRYEDAKETVETFDRFGNQGAGDVNLSNDYVLPTFTLTWNFADDLQLRAGYSQTIARPQFRELALSSFIDPETDRVYRGNSGLVDSELKNYDARIEYYLGRNQFITAGAFYKDIKNPIEEVQYSTASFVFETTFINSPKAELYGAELEYRTNFSMPISNPWFDAREWLFSANYTYTSSEVQAQDGDQVFDPISRSLRDAALFGLDGSDLQGTPQNILNMQFGWESDVDQLTLLLGWVDDRILQRGFGIGSAALPDVIEEPGVQLDLVFNRTLTLGGRDVELGLKGRNLLGEKHSEYQMTQGDVGRTEFNTYERGTTFSASLSTTF</sequence>
<dbReference type="Proteomes" id="UP000027190">
    <property type="component" value="Unassembled WGS sequence"/>
</dbReference>
<protein>
    <recommendedName>
        <fullName evidence="10">TonB-dependent receptor</fullName>
    </recommendedName>
</protein>
<dbReference type="OrthoDB" id="9768470at2"/>
<comment type="similarity">
    <text evidence="4">Belongs to the TonB-dependent receptor family.</text>
</comment>
<feature type="domain" description="TonB-dependent receptor plug" evidence="7">
    <location>
        <begin position="56"/>
        <end position="157"/>
    </location>
</feature>
<comment type="caution">
    <text evidence="8">The sequence shown here is derived from an EMBL/GenBank/DDBJ whole genome shotgun (WGS) entry which is preliminary data.</text>
</comment>
<dbReference type="Gene3D" id="2.40.170.20">
    <property type="entry name" value="TonB-dependent receptor, beta-barrel domain"/>
    <property type="match status" value="1"/>
</dbReference>
<keyword evidence="4" id="KW-0798">TonB box</keyword>
<name>A0A062U298_9PROT</name>
<evidence type="ECO:0000259" key="7">
    <source>
        <dbReference type="Pfam" id="PF07715"/>
    </source>
</evidence>
<dbReference type="eggNOG" id="COG4771">
    <property type="taxonomic scope" value="Bacteria"/>
</dbReference>
<evidence type="ECO:0000256" key="5">
    <source>
        <dbReference type="SAM" id="SignalP"/>
    </source>
</evidence>
<dbReference type="RefSeq" id="WP_155839392.1">
    <property type="nucleotide sequence ID" value="NZ_AWFG01000074.1"/>
</dbReference>
<dbReference type="AlphaFoldDB" id="A0A062U298"/>
<comment type="subcellular location">
    <subcellularLocation>
        <location evidence="1 4">Cell outer membrane</location>
    </subcellularLocation>
</comment>
<keyword evidence="5" id="KW-0732">Signal</keyword>
<dbReference type="InterPro" id="IPR037066">
    <property type="entry name" value="Plug_dom_sf"/>
</dbReference>
<evidence type="ECO:0000256" key="1">
    <source>
        <dbReference type="ARBA" id="ARBA00004442"/>
    </source>
</evidence>
<dbReference type="GO" id="GO:0009279">
    <property type="term" value="C:cell outer membrane"/>
    <property type="evidence" value="ECO:0007669"/>
    <property type="project" value="UniProtKB-SubCell"/>
</dbReference>
<organism evidence="8 9">
    <name type="scientific">Hyphomonas chukchiensis</name>
    <dbReference type="NCBI Taxonomy" id="1280947"/>
    <lineage>
        <taxon>Bacteria</taxon>
        <taxon>Pseudomonadati</taxon>
        <taxon>Pseudomonadota</taxon>
        <taxon>Alphaproteobacteria</taxon>
        <taxon>Hyphomonadales</taxon>
        <taxon>Hyphomonadaceae</taxon>
        <taxon>Hyphomonas</taxon>
    </lineage>
</organism>
<evidence type="ECO:0000313" key="9">
    <source>
        <dbReference type="Proteomes" id="UP000027190"/>
    </source>
</evidence>
<dbReference type="SUPFAM" id="SSF56935">
    <property type="entry name" value="Porins"/>
    <property type="match status" value="1"/>
</dbReference>
<feature type="signal peptide" evidence="5">
    <location>
        <begin position="1"/>
        <end position="26"/>
    </location>
</feature>
<evidence type="ECO:0000259" key="6">
    <source>
        <dbReference type="Pfam" id="PF00593"/>
    </source>
</evidence>
<dbReference type="EMBL" id="AWFG01000074">
    <property type="protein sequence ID" value="KCZ54461.1"/>
    <property type="molecule type" value="Genomic_DNA"/>
</dbReference>
<evidence type="ECO:0008006" key="10">
    <source>
        <dbReference type="Google" id="ProtNLM"/>
    </source>
</evidence>
<reference evidence="8 9" key="1">
    <citation type="journal article" date="2014" name="Antonie Van Leeuwenhoek">
        <title>Hyphomonas beringensis sp. nov. and Hyphomonas chukchiensis sp. nov., isolated from surface seawater of the Bering Sea and Chukchi Sea.</title>
        <authorList>
            <person name="Li C."/>
            <person name="Lai Q."/>
            <person name="Li G."/>
            <person name="Dong C."/>
            <person name="Wang J."/>
            <person name="Liao Y."/>
            <person name="Shao Z."/>
        </authorList>
    </citation>
    <scope>NUCLEOTIDE SEQUENCE [LARGE SCALE GENOMIC DNA]</scope>
    <source>
        <strain evidence="8 9">BH-BN04-4</strain>
    </source>
</reference>
<evidence type="ECO:0000313" key="8">
    <source>
        <dbReference type="EMBL" id="KCZ54461.1"/>
    </source>
</evidence>
<accession>A0A062U298</accession>